<feature type="region of interest" description="Disordered" evidence="9">
    <location>
        <begin position="405"/>
        <end position="532"/>
    </location>
</feature>
<feature type="compositionally biased region" description="Polar residues" evidence="9">
    <location>
        <begin position="143"/>
        <end position="156"/>
    </location>
</feature>
<keyword evidence="3" id="KW-0158">Chromosome</keyword>
<evidence type="ECO:0000256" key="5">
    <source>
        <dbReference type="ARBA" id="ARBA00022829"/>
    </source>
</evidence>
<comment type="caution">
    <text evidence="10">The sequence shown here is derived from an EMBL/GenBank/DDBJ whole genome shotgun (WGS) entry which is preliminary data.</text>
</comment>
<dbReference type="PANTHER" id="PTHR21577:SF3">
    <property type="entry name" value="SHUGOSHIN 1-RELATED"/>
    <property type="match status" value="1"/>
</dbReference>
<evidence type="ECO:0000313" key="11">
    <source>
        <dbReference type="Proteomes" id="UP000770717"/>
    </source>
</evidence>
<dbReference type="Proteomes" id="UP000770717">
    <property type="component" value="Unassembled WGS sequence"/>
</dbReference>
<comment type="similarity">
    <text evidence="2">Belongs to the shugoshin family.</text>
</comment>
<evidence type="ECO:0000256" key="8">
    <source>
        <dbReference type="ARBA" id="ARBA00023328"/>
    </source>
</evidence>
<dbReference type="OrthoDB" id="9901374at2759"/>
<evidence type="ECO:0000256" key="7">
    <source>
        <dbReference type="ARBA" id="ARBA00023306"/>
    </source>
</evidence>
<evidence type="ECO:0000256" key="1">
    <source>
        <dbReference type="ARBA" id="ARBA00004584"/>
    </source>
</evidence>
<feature type="region of interest" description="Disordered" evidence="9">
    <location>
        <begin position="310"/>
        <end position="391"/>
    </location>
</feature>
<evidence type="ECO:0000256" key="4">
    <source>
        <dbReference type="ARBA" id="ARBA00022618"/>
    </source>
</evidence>
<keyword evidence="8" id="KW-0137">Centromere</keyword>
<dbReference type="GO" id="GO:0051301">
    <property type="term" value="P:cell division"/>
    <property type="evidence" value="ECO:0007669"/>
    <property type="project" value="UniProtKB-KW"/>
</dbReference>
<reference evidence="10" key="1">
    <citation type="thesis" date="2020" institute="ProQuest LLC" country="789 East Eisenhower Parkway, Ann Arbor, MI, USA">
        <title>Comparative Genomics and Chromosome Evolution.</title>
        <authorList>
            <person name="Mudd A.B."/>
        </authorList>
    </citation>
    <scope>NUCLEOTIDE SEQUENCE</scope>
    <source>
        <strain evidence="10">HN-11 Male</strain>
        <tissue evidence="10">Kidney and liver</tissue>
    </source>
</reference>
<sequence length="670" mass="75122">MAKERCVKKSFQDSLEDIKERMKEKRTKKLAKAATVSKALSSKVKIINNSTTTVKSLQANNKALALALEAEKYKSRQAQDLGLHLKRELQRLMFEIFVLRRKLNTQGDNSSTEKLASLREIISKVTQNLLETANLLGPAHDLCSSNGNLTRTSSSTEMKRSTPAFEPPEALAEMCEPVSDVGHVLEAGSVPSRRRRQESSEKMTAGNPSSKARTSSSNQRISTLEKPELEAERENTVFKNVSIRRRGSNLNVCIEEASVVKSPEQDQNLHSRCDVFEELIPPDRCDEVVDMHPGQSPSKEDLISFANSCQISSSTPEPKPKQSRPLKGKTDSRAGREKVRKGKTEGQTHAQLKKPWEKSKPRTRSKSRERGASKPTVSKDKMNNSLNSGDTYDFACEESVHLTPFRQTKLGSDPEDKEPVNDQSTASDSSSGNEALNDSLYVPAKSKAKNRNVEKNMPSLPLRPRSKRNKNLQQQYDERTESKDREQDKPDVARGKKNRASGRSSLEAASKSSVADKRTEGGQQDVSRPKCIKTEENSELNVEECVVRDDPFHSTDRNICDFEGGSAAHRICLSDVTNLCRSSRNTESKKHSFPFSDSDRKISEDPVRKRRCTELVNYAEPSLSRKLRRGDPFTNSEFLLSPIYKSNNPKRKSTNRKSLARYNEAFVGCR</sequence>
<name>A0A8J6K294_ELECQ</name>
<dbReference type="GO" id="GO:0000775">
    <property type="term" value="C:chromosome, centromeric region"/>
    <property type="evidence" value="ECO:0007669"/>
    <property type="project" value="UniProtKB-SubCell"/>
</dbReference>
<feature type="compositionally biased region" description="Basic and acidic residues" evidence="9">
    <location>
        <begin position="476"/>
        <end position="494"/>
    </location>
</feature>
<dbReference type="InterPro" id="IPR038889">
    <property type="entry name" value="Shugoshin1/2"/>
</dbReference>
<dbReference type="EMBL" id="WNTK01000011">
    <property type="protein sequence ID" value="KAG9476165.1"/>
    <property type="molecule type" value="Genomic_DNA"/>
</dbReference>
<feature type="compositionally biased region" description="Polar residues" evidence="9">
    <location>
        <begin position="206"/>
        <end position="222"/>
    </location>
</feature>
<keyword evidence="5" id="KW-0159">Chromosome partition</keyword>
<dbReference type="GO" id="GO:0007059">
    <property type="term" value="P:chromosome segregation"/>
    <property type="evidence" value="ECO:0007669"/>
    <property type="project" value="UniProtKB-KW"/>
</dbReference>
<gene>
    <name evidence="10" type="ORF">GDO78_002972</name>
</gene>
<feature type="compositionally biased region" description="Polar residues" evidence="9">
    <location>
        <begin position="421"/>
        <end position="436"/>
    </location>
</feature>
<keyword evidence="4" id="KW-0132">Cell division</keyword>
<dbReference type="AlphaFoldDB" id="A0A8J6K294"/>
<protein>
    <recommendedName>
        <fullName evidence="12">Shugoshin C-terminal domain-containing protein</fullName>
    </recommendedName>
</protein>
<feature type="region of interest" description="Disordered" evidence="9">
    <location>
        <begin position="183"/>
        <end position="229"/>
    </location>
</feature>
<proteinExistence type="inferred from homology"/>
<evidence type="ECO:0000313" key="10">
    <source>
        <dbReference type="EMBL" id="KAG9476165.1"/>
    </source>
</evidence>
<keyword evidence="7" id="KW-0131">Cell cycle</keyword>
<evidence type="ECO:0000256" key="3">
    <source>
        <dbReference type="ARBA" id="ARBA00022454"/>
    </source>
</evidence>
<evidence type="ECO:0000256" key="6">
    <source>
        <dbReference type="ARBA" id="ARBA00023054"/>
    </source>
</evidence>
<feature type="compositionally biased region" description="Basic and acidic residues" evidence="9">
    <location>
        <begin position="354"/>
        <end position="382"/>
    </location>
</feature>
<dbReference type="Gene3D" id="1.20.5.730">
    <property type="entry name" value="Single helix bin"/>
    <property type="match status" value="1"/>
</dbReference>
<evidence type="ECO:0000256" key="2">
    <source>
        <dbReference type="ARBA" id="ARBA00010845"/>
    </source>
</evidence>
<feature type="compositionally biased region" description="Basic and acidic residues" evidence="9">
    <location>
        <begin position="328"/>
        <end position="346"/>
    </location>
</feature>
<keyword evidence="11" id="KW-1185">Reference proteome</keyword>
<comment type="subcellular location">
    <subcellularLocation>
        <location evidence="1">Chromosome</location>
        <location evidence="1">Centromere</location>
    </subcellularLocation>
</comment>
<feature type="region of interest" description="Disordered" evidence="9">
    <location>
        <begin position="140"/>
        <end position="165"/>
    </location>
</feature>
<dbReference type="EMBL" id="WNTK01000011">
    <property type="protein sequence ID" value="KAG9476166.1"/>
    <property type="molecule type" value="Genomic_DNA"/>
</dbReference>
<evidence type="ECO:0000256" key="9">
    <source>
        <dbReference type="SAM" id="MobiDB-lite"/>
    </source>
</evidence>
<accession>A0A8J6K294</accession>
<dbReference type="PANTHER" id="PTHR21577">
    <property type="entry name" value="SHUGOSHIN"/>
    <property type="match status" value="1"/>
</dbReference>
<evidence type="ECO:0008006" key="12">
    <source>
        <dbReference type="Google" id="ProtNLM"/>
    </source>
</evidence>
<keyword evidence="6" id="KW-0175">Coiled coil</keyword>
<organism evidence="10 11">
    <name type="scientific">Eleutherodactylus coqui</name>
    <name type="common">Puerto Rican coqui</name>
    <dbReference type="NCBI Taxonomy" id="57060"/>
    <lineage>
        <taxon>Eukaryota</taxon>
        <taxon>Metazoa</taxon>
        <taxon>Chordata</taxon>
        <taxon>Craniata</taxon>
        <taxon>Vertebrata</taxon>
        <taxon>Euteleostomi</taxon>
        <taxon>Amphibia</taxon>
        <taxon>Batrachia</taxon>
        <taxon>Anura</taxon>
        <taxon>Neobatrachia</taxon>
        <taxon>Hyloidea</taxon>
        <taxon>Eleutherodactylidae</taxon>
        <taxon>Eleutherodactylinae</taxon>
        <taxon>Eleutherodactylus</taxon>
        <taxon>Eleutherodactylus</taxon>
    </lineage>
</organism>